<evidence type="ECO:0000256" key="6">
    <source>
        <dbReference type="ARBA" id="ARBA00023136"/>
    </source>
</evidence>
<evidence type="ECO:0000313" key="9">
    <source>
        <dbReference type="Proteomes" id="UP000481872"/>
    </source>
</evidence>
<dbReference type="SUPFAM" id="SSF52540">
    <property type="entry name" value="P-loop containing nucleoside triphosphate hydrolases"/>
    <property type="match status" value="1"/>
</dbReference>
<accession>A0A6M0H4Q8</accession>
<dbReference type="PROSITE" id="PS00211">
    <property type="entry name" value="ABC_TRANSPORTER_1"/>
    <property type="match status" value="1"/>
</dbReference>
<dbReference type="AlphaFoldDB" id="A0A6M0H4Q8"/>
<dbReference type="SMART" id="SM00382">
    <property type="entry name" value="AAA"/>
    <property type="match status" value="1"/>
</dbReference>
<evidence type="ECO:0000256" key="1">
    <source>
        <dbReference type="ARBA" id="ARBA00004202"/>
    </source>
</evidence>
<dbReference type="InterPro" id="IPR003593">
    <property type="entry name" value="AAA+_ATPase"/>
</dbReference>
<protein>
    <submittedName>
        <fullName evidence="8">Amino acid ABC transporter ATP-binding protein</fullName>
    </submittedName>
</protein>
<dbReference type="InterPro" id="IPR030679">
    <property type="entry name" value="ABC_ATPase_HisP-typ"/>
</dbReference>
<dbReference type="Proteomes" id="UP000481872">
    <property type="component" value="Unassembled WGS sequence"/>
</dbReference>
<dbReference type="Pfam" id="PF00005">
    <property type="entry name" value="ABC_tran"/>
    <property type="match status" value="1"/>
</dbReference>
<keyword evidence="5 8" id="KW-0067">ATP-binding</keyword>
<evidence type="ECO:0000256" key="4">
    <source>
        <dbReference type="ARBA" id="ARBA00022741"/>
    </source>
</evidence>
<organism evidence="8 9">
    <name type="scientific">Clostridium senegalense</name>
    <dbReference type="NCBI Taxonomy" id="1465809"/>
    <lineage>
        <taxon>Bacteria</taxon>
        <taxon>Bacillati</taxon>
        <taxon>Bacillota</taxon>
        <taxon>Clostridia</taxon>
        <taxon>Eubacteriales</taxon>
        <taxon>Clostridiaceae</taxon>
        <taxon>Clostridium</taxon>
    </lineage>
</organism>
<dbReference type="InterPro" id="IPR027417">
    <property type="entry name" value="P-loop_NTPase"/>
</dbReference>
<keyword evidence="9" id="KW-1185">Reference proteome</keyword>
<dbReference type="FunFam" id="3.40.50.300:FF:000020">
    <property type="entry name" value="Amino acid ABC transporter ATP-binding component"/>
    <property type="match status" value="1"/>
</dbReference>
<dbReference type="InterPro" id="IPR003439">
    <property type="entry name" value="ABC_transporter-like_ATP-bd"/>
</dbReference>
<sequence>MLQINNLNKSFGENKVLKNVNLNVKKGEVVTIVGPSGTGKSTLLRCINFLERAESGKMTFKDSKIDFESPNKSQILDIRKRTAMVFQSYNLFKNKTAIENIMEPLTTVRKISKVEAKEIAINTLKKVGLYDKKDAYPSKLSGGQQQRIAIGRALAVQPEIILMDEPTSALDPELVYEVLEVIKSLAKEHVTMIIVTHEMNFAREVSDKIIFMENGNIVEEGSPQDLFNKENNTRLSKFAKKSY</sequence>
<comment type="caution">
    <text evidence="8">The sequence shown here is derived from an EMBL/GenBank/DDBJ whole genome shotgun (WGS) entry which is preliminary data.</text>
</comment>
<evidence type="ECO:0000256" key="2">
    <source>
        <dbReference type="ARBA" id="ARBA00022448"/>
    </source>
</evidence>
<dbReference type="InterPro" id="IPR050086">
    <property type="entry name" value="MetN_ABC_transporter-like"/>
</dbReference>
<dbReference type="Gene3D" id="3.40.50.300">
    <property type="entry name" value="P-loop containing nucleotide triphosphate hydrolases"/>
    <property type="match status" value="1"/>
</dbReference>
<dbReference type="RefSeq" id="WP_199870281.1">
    <property type="nucleotide sequence ID" value="NZ_JAAGPU010000021.1"/>
</dbReference>
<dbReference type="PIRSF" id="PIRSF039085">
    <property type="entry name" value="ABC_ATPase_HisP"/>
    <property type="match status" value="1"/>
</dbReference>
<keyword evidence="2" id="KW-0813">Transport</keyword>
<dbReference type="PANTHER" id="PTHR43166">
    <property type="entry name" value="AMINO ACID IMPORT ATP-BINDING PROTEIN"/>
    <property type="match status" value="1"/>
</dbReference>
<keyword evidence="6" id="KW-0472">Membrane</keyword>
<gene>
    <name evidence="8" type="ORF">G3M99_11715</name>
</gene>
<proteinExistence type="predicted"/>
<reference evidence="8 9" key="1">
    <citation type="submission" date="2020-02" db="EMBL/GenBank/DDBJ databases">
        <title>Genome assembly of a novel Clostridium senegalense strain.</title>
        <authorList>
            <person name="Gupta T.B."/>
            <person name="Jauregui R."/>
            <person name="Maclean P."/>
            <person name="Nawarathana A."/>
            <person name="Brightwell G."/>
        </authorList>
    </citation>
    <scope>NUCLEOTIDE SEQUENCE [LARGE SCALE GENOMIC DNA]</scope>
    <source>
        <strain evidence="8 9">AGRFS4</strain>
    </source>
</reference>
<dbReference type="PROSITE" id="PS50893">
    <property type="entry name" value="ABC_TRANSPORTER_2"/>
    <property type="match status" value="1"/>
</dbReference>
<evidence type="ECO:0000259" key="7">
    <source>
        <dbReference type="PROSITE" id="PS50893"/>
    </source>
</evidence>
<name>A0A6M0H4Q8_9CLOT</name>
<dbReference type="CDD" id="cd03262">
    <property type="entry name" value="ABC_HisP_GlnQ"/>
    <property type="match status" value="1"/>
</dbReference>
<dbReference type="GO" id="GO:0005524">
    <property type="term" value="F:ATP binding"/>
    <property type="evidence" value="ECO:0007669"/>
    <property type="project" value="UniProtKB-KW"/>
</dbReference>
<keyword evidence="3" id="KW-1003">Cell membrane</keyword>
<dbReference type="EMBL" id="JAAGPU010000021">
    <property type="protein sequence ID" value="NEU05507.1"/>
    <property type="molecule type" value="Genomic_DNA"/>
</dbReference>
<evidence type="ECO:0000256" key="3">
    <source>
        <dbReference type="ARBA" id="ARBA00022475"/>
    </source>
</evidence>
<evidence type="ECO:0000256" key="5">
    <source>
        <dbReference type="ARBA" id="ARBA00022840"/>
    </source>
</evidence>
<evidence type="ECO:0000313" key="8">
    <source>
        <dbReference type="EMBL" id="NEU05507.1"/>
    </source>
</evidence>
<feature type="domain" description="ABC transporter" evidence="7">
    <location>
        <begin position="2"/>
        <end position="239"/>
    </location>
</feature>
<dbReference type="GO" id="GO:0016887">
    <property type="term" value="F:ATP hydrolysis activity"/>
    <property type="evidence" value="ECO:0007669"/>
    <property type="project" value="InterPro"/>
</dbReference>
<dbReference type="InterPro" id="IPR017871">
    <property type="entry name" value="ABC_transporter-like_CS"/>
</dbReference>
<keyword evidence="4" id="KW-0547">Nucleotide-binding</keyword>
<dbReference type="PANTHER" id="PTHR43166:SF35">
    <property type="entry name" value="L-CYSTINE IMPORT ATP-BINDING PROTEIN TCYN"/>
    <property type="match status" value="1"/>
</dbReference>
<dbReference type="GO" id="GO:0015424">
    <property type="term" value="F:ABC-type amino acid transporter activity"/>
    <property type="evidence" value="ECO:0007669"/>
    <property type="project" value="InterPro"/>
</dbReference>
<comment type="subcellular location">
    <subcellularLocation>
        <location evidence="1">Cell membrane</location>
        <topology evidence="1">Peripheral membrane protein</topology>
    </subcellularLocation>
</comment>
<dbReference type="GO" id="GO:0005886">
    <property type="term" value="C:plasma membrane"/>
    <property type="evidence" value="ECO:0007669"/>
    <property type="project" value="UniProtKB-SubCell"/>
</dbReference>